<name>A0A939NF22_PRORE</name>
<accession>A0A939NF22</accession>
<reference evidence="1" key="1">
    <citation type="submission" date="2021-03" db="EMBL/GenBank/DDBJ databases">
        <title>Molecular epidemiology and mechanisms of colistin and carbapenem resistance in Enterobacteriaceae from clinical isolates, the environment and porcine samples in Pretoria, South Africa.</title>
        <authorList>
            <person name="Bogoshi D."/>
            <person name="Mbelle N.M."/>
            <person name="Naidoo V."/>
            <person name="Osei Sekyere J."/>
        </authorList>
    </citation>
    <scope>NUCLEOTIDE SEQUENCE</scope>
    <source>
        <strain evidence="1">C052</strain>
    </source>
</reference>
<dbReference type="Proteomes" id="UP000664477">
    <property type="component" value="Unassembled WGS sequence"/>
</dbReference>
<proteinExistence type="predicted"/>
<evidence type="ECO:0000313" key="2">
    <source>
        <dbReference type="Proteomes" id="UP000664477"/>
    </source>
</evidence>
<protein>
    <submittedName>
        <fullName evidence="1">Uncharacterized protein</fullName>
    </submittedName>
</protein>
<organism evidence="1 2">
    <name type="scientific">Providencia rettgeri</name>
    <dbReference type="NCBI Taxonomy" id="587"/>
    <lineage>
        <taxon>Bacteria</taxon>
        <taxon>Pseudomonadati</taxon>
        <taxon>Pseudomonadota</taxon>
        <taxon>Gammaproteobacteria</taxon>
        <taxon>Enterobacterales</taxon>
        <taxon>Morganellaceae</taxon>
        <taxon>Providencia</taxon>
    </lineage>
</organism>
<evidence type="ECO:0000313" key="1">
    <source>
        <dbReference type="EMBL" id="MBO1916440.1"/>
    </source>
</evidence>
<dbReference type="EMBL" id="JAGETQ010000108">
    <property type="protein sequence ID" value="MBO1916440.1"/>
    <property type="molecule type" value="Genomic_DNA"/>
</dbReference>
<dbReference type="AlphaFoldDB" id="A0A939NF22"/>
<gene>
    <name evidence="1" type="ORF">J4727_15525</name>
</gene>
<sequence>MIGNYGGKIQATKGDMNIKTVNNVENSSNMFPNSIKSVISAGNELNINSGSIVYNNDALLTGRDITIEAAVSIENKNNALINAKDV</sequence>
<comment type="caution">
    <text evidence="1">The sequence shown here is derived from an EMBL/GenBank/DDBJ whole genome shotgun (WGS) entry which is preliminary data.</text>
</comment>